<name>A0ABN8BUN5_9STRA</name>
<dbReference type="EMBL" id="CAKLBC010000071">
    <property type="protein sequence ID" value="CAH0484626.1"/>
    <property type="molecule type" value="Genomic_DNA"/>
</dbReference>
<keyword evidence="2" id="KW-1185">Reference proteome</keyword>
<evidence type="ECO:0008006" key="3">
    <source>
        <dbReference type="Google" id="ProtNLM"/>
    </source>
</evidence>
<gene>
    <name evidence="1" type="ORF">PFR001_LOCUS371</name>
</gene>
<sequence>MYAIKLLNAHCGTYKGTATASSKARYCRHRIACTVLTCASSTASARSEPLPCLNFLSFKDLAVTLIVLISANFEEDYNVENTVIARAAKIYYVAIGWCLFERLRYLTDERVNGVLDSSPACHL</sequence>
<proteinExistence type="predicted"/>
<organism evidence="1 2">
    <name type="scientific">Peronospora farinosa</name>
    <dbReference type="NCBI Taxonomy" id="134698"/>
    <lineage>
        <taxon>Eukaryota</taxon>
        <taxon>Sar</taxon>
        <taxon>Stramenopiles</taxon>
        <taxon>Oomycota</taxon>
        <taxon>Peronosporomycetes</taxon>
        <taxon>Peronosporales</taxon>
        <taxon>Peronosporaceae</taxon>
        <taxon>Peronospora</taxon>
    </lineage>
</organism>
<evidence type="ECO:0000313" key="2">
    <source>
        <dbReference type="Proteomes" id="UP001157938"/>
    </source>
</evidence>
<protein>
    <recommendedName>
        <fullName evidence="3">Transmembrane protein 147</fullName>
    </recommendedName>
</protein>
<dbReference type="Proteomes" id="UP001157938">
    <property type="component" value="Unassembled WGS sequence"/>
</dbReference>
<evidence type="ECO:0000313" key="1">
    <source>
        <dbReference type="EMBL" id="CAH0484626.1"/>
    </source>
</evidence>
<comment type="caution">
    <text evidence="1">The sequence shown here is derived from an EMBL/GenBank/DDBJ whole genome shotgun (WGS) entry which is preliminary data.</text>
</comment>
<reference evidence="1 2" key="1">
    <citation type="submission" date="2021-11" db="EMBL/GenBank/DDBJ databases">
        <authorList>
            <person name="Islam A."/>
            <person name="Islam S."/>
            <person name="Flora M.S."/>
            <person name="Rahman M."/>
            <person name="Ziaur R.M."/>
            <person name="Epstein J.H."/>
            <person name="Hassan M."/>
            <person name="Klassen M."/>
            <person name="Woodard K."/>
            <person name="Webb A."/>
            <person name="Webby R.J."/>
            <person name="El Zowalaty M.E."/>
        </authorList>
    </citation>
    <scope>NUCLEOTIDE SEQUENCE [LARGE SCALE GENOMIC DNA]</scope>
    <source>
        <strain evidence="1">Pf1</strain>
    </source>
</reference>
<accession>A0ABN8BUN5</accession>